<organism evidence="6">
    <name type="scientific">hydrothermal vent metagenome</name>
    <dbReference type="NCBI Taxonomy" id="652676"/>
    <lineage>
        <taxon>unclassified sequences</taxon>
        <taxon>metagenomes</taxon>
        <taxon>ecological metagenomes</taxon>
    </lineage>
</organism>
<dbReference type="Gene3D" id="3.40.630.10">
    <property type="entry name" value="Zn peptidases"/>
    <property type="match status" value="1"/>
</dbReference>
<dbReference type="PIRSF" id="PIRSF037238">
    <property type="entry name" value="Carboxypeptidase_G2"/>
    <property type="match status" value="1"/>
</dbReference>
<dbReference type="PANTHER" id="PTHR43808:SF9">
    <property type="entry name" value="BLL0789 PROTEIN"/>
    <property type="match status" value="1"/>
</dbReference>
<evidence type="ECO:0000256" key="2">
    <source>
        <dbReference type="ARBA" id="ARBA00022723"/>
    </source>
</evidence>
<accession>A0A1W1CL72</accession>
<protein>
    <submittedName>
        <fullName evidence="6">Acetylornithine deacetylase/Succinyl-diaminopimelate desuccinylase and related deacylases</fullName>
    </submittedName>
</protein>
<dbReference type="PROSITE" id="PS00758">
    <property type="entry name" value="ARGE_DAPE_CPG2_1"/>
    <property type="match status" value="1"/>
</dbReference>
<dbReference type="GO" id="GO:0016787">
    <property type="term" value="F:hydrolase activity"/>
    <property type="evidence" value="ECO:0007669"/>
    <property type="project" value="UniProtKB-KW"/>
</dbReference>
<dbReference type="GO" id="GO:0046872">
    <property type="term" value="F:metal ion binding"/>
    <property type="evidence" value="ECO:0007669"/>
    <property type="project" value="UniProtKB-KW"/>
</dbReference>
<dbReference type="InterPro" id="IPR011650">
    <property type="entry name" value="Peptidase_M20_dimer"/>
</dbReference>
<evidence type="ECO:0000313" key="6">
    <source>
        <dbReference type="EMBL" id="SFV66452.1"/>
    </source>
</evidence>
<dbReference type="SUPFAM" id="SSF55031">
    <property type="entry name" value="Bacterial exopeptidase dimerisation domain"/>
    <property type="match status" value="1"/>
</dbReference>
<dbReference type="PANTHER" id="PTHR43808">
    <property type="entry name" value="ACETYLORNITHINE DEACETYLASE"/>
    <property type="match status" value="1"/>
</dbReference>
<dbReference type="InterPro" id="IPR002933">
    <property type="entry name" value="Peptidase_M20"/>
</dbReference>
<evidence type="ECO:0000256" key="4">
    <source>
        <dbReference type="ARBA" id="ARBA00022833"/>
    </source>
</evidence>
<evidence type="ECO:0000256" key="3">
    <source>
        <dbReference type="ARBA" id="ARBA00022801"/>
    </source>
</evidence>
<reference evidence="6" key="1">
    <citation type="submission" date="2016-10" db="EMBL/GenBank/DDBJ databases">
        <authorList>
            <person name="de Groot N.N."/>
        </authorList>
    </citation>
    <scope>NUCLEOTIDE SEQUENCE</scope>
</reference>
<dbReference type="Pfam" id="PF01546">
    <property type="entry name" value="Peptidase_M20"/>
    <property type="match status" value="1"/>
</dbReference>
<feature type="domain" description="Peptidase M20 dimerisation" evidence="5">
    <location>
        <begin position="166"/>
        <end position="265"/>
    </location>
</feature>
<dbReference type="Gene3D" id="3.30.70.360">
    <property type="match status" value="1"/>
</dbReference>
<dbReference type="AlphaFoldDB" id="A0A1W1CL72"/>
<dbReference type="InterPro" id="IPR017150">
    <property type="entry name" value="Pept_M20_glutamate_carboxypep"/>
</dbReference>
<keyword evidence="4" id="KW-0862">Zinc</keyword>
<dbReference type="InterPro" id="IPR036264">
    <property type="entry name" value="Bact_exopeptidase_dim_dom"/>
</dbReference>
<comment type="cofactor">
    <cofactor evidence="1">
        <name>Zn(2+)</name>
        <dbReference type="ChEBI" id="CHEBI:29105"/>
    </cofactor>
</comment>
<keyword evidence="3" id="KW-0378">Hydrolase</keyword>
<dbReference type="InterPro" id="IPR001261">
    <property type="entry name" value="ArgE/DapE_CS"/>
</dbReference>
<gene>
    <name evidence="6" type="ORF">MNB_SM-6-409</name>
</gene>
<evidence type="ECO:0000256" key="1">
    <source>
        <dbReference type="ARBA" id="ARBA00001947"/>
    </source>
</evidence>
<proteinExistence type="predicted"/>
<dbReference type="Pfam" id="PF07687">
    <property type="entry name" value="M20_dimer"/>
    <property type="match status" value="1"/>
</dbReference>
<dbReference type="EMBL" id="FPHK01000100">
    <property type="protein sequence ID" value="SFV66452.1"/>
    <property type="molecule type" value="Genomic_DNA"/>
</dbReference>
<keyword evidence="2" id="KW-0479">Metal-binding</keyword>
<dbReference type="SUPFAM" id="SSF53187">
    <property type="entry name" value="Zn-dependent exopeptidases"/>
    <property type="match status" value="1"/>
</dbReference>
<evidence type="ECO:0000259" key="5">
    <source>
        <dbReference type="Pfam" id="PF07687"/>
    </source>
</evidence>
<name>A0A1W1CL72_9ZZZZ</name>
<sequence length="367" mass="40759">MDYIEDLKKVVEINSYTKNKEGADRVGKIFDSWLCELGFKLQEYSRESIGNHRYYTSVHFPNKPKLLLLGHIDTVFPPGKFEYFTQDDSWVYGPGVCDMKGGNIVLLEALREIKKSGLKIANIDILFVSDEETGSDDSKYLTQELASKYDYCFVYEAAGKNLELVTGRKGVGTFFIDIEGKAAHAGNHYSDGYDANLELSYKLQALVKLTDLDRGTTVNVGKIEGGIGANTISPHAKITFELRYKEASERDRVLASIEEIVNHSFVAGTKAKLSGGIQRDVMQTSQASLALLKKIKEVTAQEIASEERGGVSDANIVSSCGVVTLDGFGPYGDGDHTVNERALKSSFVSRIEMSRKLFEYFIKNLDF</sequence>
<dbReference type="InterPro" id="IPR050072">
    <property type="entry name" value="Peptidase_M20A"/>
</dbReference>
<dbReference type="CDD" id="cd03885">
    <property type="entry name" value="M20_CPDG2"/>
    <property type="match status" value="1"/>
</dbReference>